<proteinExistence type="predicted"/>
<comment type="caution">
    <text evidence="3">The sequence shown here is derived from an EMBL/GenBank/DDBJ whole genome shotgun (WGS) entry which is preliminary data.</text>
</comment>
<dbReference type="Pfam" id="PF00248">
    <property type="entry name" value="Aldo_ket_red"/>
    <property type="match status" value="1"/>
</dbReference>
<dbReference type="OrthoDB" id="37537at2759"/>
<dbReference type="Gene3D" id="3.20.20.100">
    <property type="entry name" value="NADP-dependent oxidoreductase domain"/>
    <property type="match status" value="1"/>
</dbReference>
<dbReference type="STRING" id="1202772.A0A1V9YRX9"/>
<evidence type="ECO:0000313" key="4">
    <source>
        <dbReference type="Proteomes" id="UP000243579"/>
    </source>
</evidence>
<keyword evidence="4" id="KW-1185">Reference proteome</keyword>
<dbReference type="EMBL" id="JNBR01001341">
    <property type="protein sequence ID" value="OQR88401.1"/>
    <property type="molecule type" value="Genomic_DNA"/>
</dbReference>
<evidence type="ECO:0000313" key="3">
    <source>
        <dbReference type="EMBL" id="OQR88401.1"/>
    </source>
</evidence>
<name>A0A1V9YRX9_ACHHY</name>
<dbReference type="InterPro" id="IPR023210">
    <property type="entry name" value="NADP_OxRdtase_dom"/>
</dbReference>
<dbReference type="PANTHER" id="PTHR43625">
    <property type="entry name" value="AFLATOXIN B1 ALDEHYDE REDUCTASE"/>
    <property type="match status" value="1"/>
</dbReference>
<keyword evidence="1" id="KW-0560">Oxidoreductase</keyword>
<dbReference type="PANTHER" id="PTHR43625:SF40">
    <property type="entry name" value="ALDO-KETO REDUCTASE YAKC [NADP(+)]"/>
    <property type="match status" value="1"/>
</dbReference>
<sequence length="108" mass="11649">MSEKDSRRRNPRFEGDNLQQNVATDFFALASKKGVTPAQLALAWVLHRGGDVVPIPGTKSPGRLAENAGAVAIKLSETELQEIEAVIPKVVGDRAEAAFMSTNFSARE</sequence>
<dbReference type="InterPro" id="IPR036812">
    <property type="entry name" value="NAD(P)_OxRdtase_dom_sf"/>
</dbReference>
<reference evidence="3 4" key="1">
    <citation type="journal article" date="2014" name="Genome Biol. Evol.">
        <title>The secreted proteins of Achlya hypogyna and Thraustotheca clavata identify the ancestral oomycete secretome and reveal gene acquisitions by horizontal gene transfer.</title>
        <authorList>
            <person name="Misner I."/>
            <person name="Blouin N."/>
            <person name="Leonard G."/>
            <person name="Richards T.A."/>
            <person name="Lane C.E."/>
        </authorList>
    </citation>
    <scope>NUCLEOTIDE SEQUENCE [LARGE SCALE GENOMIC DNA]</scope>
    <source>
        <strain evidence="3 4">ATCC 48635</strain>
    </source>
</reference>
<protein>
    <recommendedName>
        <fullName evidence="2">NADP-dependent oxidoreductase domain-containing protein</fullName>
    </recommendedName>
</protein>
<organism evidence="3 4">
    <name type="scientific">Achlya hypogyna</name>
    <name type="common">Oomycete</name>
    <name type="synonym">Protoachlya hypogyna</name>
    <dbReference type="NCBI Taxonomy" id="1202772"/>
    <lineage>
        <taxon>Eukaryota</taxon>
        <taxon>Sar</taxon>
        <taxon>Stramenopiles</taxon>
        <taxon>Oomycota</taxon>
        <taxon>Saprolegniomycetes</taxon>
        <taxon>Saprolegniales</taxon>
        <taxon>Achlyaceae</taxon>
        <taxon>Achlya</taxon>
    </lineage>
</organism>
<dbReference type="InterPro" id="IPR050791">
    <property type="entry name" value="Aldo-Keto_reductase"/>
</dbReference>
<dbReference type="Proteomes" id="UP000243579">
    <property type="component" value="Unassembled WGS sequence"/>
</dbReference>
<dbReference type="GO" id="GO:0005737">
    <property type="term" value="C:cytoplasm"/>
    <property type="evidence" value="ECO:0007669"/>
    <property type="project" value="TreeGrafter"/>
</dbReference>
<evidence type="ECO:0000259" key="2">
    <source>
        <dbReference type="Pfam" id="PF00248"/>
    </source>
</evidence>
<accession>A0A1V9YRX9</accession>
<feature type="domain" description="NADP-dependent oxidoreductase" evidence="2">
    <location>
        <begin position="10"/>
        <end position="86"/>
    </location>
</feature>
<gene>
    <name evidence="3" type="ORF">ACHHYP_06835</name>
</gene>
<evidence type="ECO:0000256" key="1">
    <source>
        <dbReference type="ARBA" id="ARBA00023002"/>
    </source>
</evidence>
<dbReference type="SUPFAM" id="SSF51430">
    <property type="entry name" value="NAD(P)-linked oxidoreductase"/>
    <property type="match status" value="1"/>
</dbReference>
<dbReference type="GO" id="GO:0016491">
    <property type="term" value="F:oxidoreductase activity"/>
    <property type="evidence" value="ECO:0007669"/>
    <property type="project" value="UniProtKB-KW"/>
</dbReference>
<dbReference type="AlphaFoldDB" id="A0A1V9YRX9"/>